<evidence type="ECO:0000313" key="3">
    <source>
        <dbReference type="Proteomes" id="UP000029882"/>
    </source>
</evidence>
<sequence>MNRVFSGCAIASMRANVVGMPALTFTKSDARRPYLYFAHSTSHTFRLFQLDGAWYLQAKVTGDILGVEVRLDSMAEARAVAARFVEVVDRTTVTGQPGETVVGNALDSAIAFVRRDPAEPVDLDAEAAPAAVPAAPVVVIACAAQKLDQSAPAAELYQSANFALNLRAARVLAERAGGRVLILSALHGLVELDMVLAPYDVKMGQPGCVGAAELAAQLAAIAPASIQTLLPRAYAGRLAEAAAIAGLAAPTDLFANAPGIGYQRAVAAGVIRDADAPAVPAIVPAGAVEAGQLALFAA</sequence>
<proteinExistence type="predicted"/>
<dbReference type="Proteomes" id="UP000029882">
    <property type="component" value="Segment"/>
</dbReference>
<organism evidence="2 3">
    <name type="scientific">Mycobacterium phage RonRayGun</name>
    <dbReference type="NCBI Taxonomy" id="1555234"/>
    <lineage>
        <taxon>Viruses</taxon>
        <taxon>Duplodnaviria</taxon>
        <taxon>Heunggongvirae</taxon>
        <taxon>Uroviricota</taxon>
        <taxon>Caudoviricetes</taxon>
        <taxon>Bernalvirus</taxon>
        <taxon>Bernalvirus bernal13</taxon>
    </lineage>
</organism>
<protein>
    <recommendedName>
        <fullName evidence="1">DUF6884 domain-containing protein</fullName>
    </recommendedName>
</protein>
<dbReference type="EMBL" id="KM591905">
    <property type="protein sequence ID" value="AIT13469.1"/>
    <property type="molecule type" value="Genomic_DNA"/>
</dbReference>
<dbReference type="Pfam" id="PF21818">
    <property type="entry name" value="DUF6884"/>
    <property type="match status" value="1"/>
</dbReference>
<evidence type="ECO:0000313" key="2">
    <source>
        <dbReference type="EMBL" id="AIT13469.1"/>
    </source>
</evidence>
<reference evidence="2 3" key="1">
    <citation type="submission" date="2014-09" db="EMBL/GenBank/DDBJ databases">
        <authorList>
            <person name="Adair M."/>
            <person name="Blankenship B."/>
            <person name="Boyd S."/>
            <person name="Carrigan H."/>
            <person name="Chandler R."/>
            <person name="Cummins M."/>
            <person name="Deckelman L."/>
            <person name="Derrickson A."/>
            <person name="Feather K."/>
            <person name="Fowler T."/>
            <person name="Givler J."/>
            <person name="Huckabee A."/>
            <person name="Hughes H."/>
            <person name="Johnson L."/>
            <person name="Kitchens J."/>
            <person name="Lewis M."/>
            <person name="Meece T."/>
            <person name="Michau A."/>
            <person name="Nessler J."/>
            <person name="Patrick L."/>
            <person name="Pfaff S."/>
            <person name="Rose J."/>
            <person name="Rubin J."/>
            <person name="Thomasson B."/>
            <person name="Williams S."/>
            <person name="Williams T."/>
            <person name="Serrano M.G."/>
            <person name="Buck G."/>
            <person name="Lee V."/>
            <person name="Wang Y."/>
            <person name="Carvalho R."/>
            <person name="Voegtly L."/>
            <person name="Shi R."/>
            <person name="Duckworth R."/>
            <person name="Johnson A."/>
            <person name="Loviza R."/>
            <person name="Walstead R."/>
            <person name="Shah Z."/>
            <person name="Kiflezghi M."/>
            <person name="Wade K."/>
            <person name="Anders K.R."/>
            <person name="Braun M.A."/>
            <person name="Delesalle V.A."/>
            <person name="Hughes L.E."/>
            <person name="Ware V.C."/>
            <person name="Bradley K.W."/>
            <person name="Barker L.P."/>
            <person name="Asai D.J."/>
            <person name="Bowman C.A."/>
            <person name="Russell D.A."/>
            <person name="Pope W.H."/>
            <person name="Jacobs-Sera D."/>
            <person name="Hendrix R.W."/>
            <person name="Hatfull G.F."/>
        </authorList>
    </citation>
    <scope>NUCLEOTIDE SEQUENCE [LARGE SCALE GENOMIC DNA]</scope>
</reference>
<feature type="domain" description="DUF6884" evidence="1">
    <location>
        <begin position="137"/>
        <end position="207"/>
    </location>
</feature>
<dbReference type="InterPro" id="IPR049251">
    <property type="entry name" value="DUF6884"/>
</dbReference>
<evidence type="ECO:0000259" key="1">
    <source>
        <dbReference type="Pfam" id="PF21818"/>
    </source>
</evidence>
<gene>
    <name evidence="2" type="ORF">PBI_RONRAYGUN_56</name>
</gene>
<accession>A0A097EWJ4</accession>
<name>A0A097EWJ4_9CAUD</name>